<feature type="compositionally biased region" description="Basic residues" evidence="1">
    <location>
        <begin position="225"/>
        <end position="241"/>
    </location>
</feature>
<gene>
    <name evidence="2" type="ORF">NEOLI_004959</name>
</gene>
<protein>
    <submittedName>
        <fullName evidence="2">Uncharacterized protein</fullName>
    </submittedName>
</protein>
<feature type="compositionally biased region" description="Low complexity" evidence="1">
    <location>
        <begin position="139"/>
        <end position="150"/>
    </location>
</feature>
<evidence type="ECO:0000313" key="2">
    <source>
        <dbReference type="EMBL" id="OLL23957.1"/>
    </source>
</evidence>
<feature type="region of interest" description="Disordered" evidence="1">
    <location>
        <begin position="64"/>
        <end position="249"/>
    </location>
</feature>
<dbReference type="Proteomes" id="UP000186594">
    <property type="component" value="Unassembled WGS sequence"/>
</dbReference>
<keyword evidence="3" id="KW-1185">Reference proteome</keyword>
<comment type="caution">
    <text evidence="2">The sequence shown here is derived from an EMBL/GenBank/DDBJ whole genome shotgun (WGS) entry which is preliminary data.</text>
</comment>
<evidence type="ECO:0000256" key="1">
    <source>
        <dbReference type="SAM" id="MobiDB-lite"/>
    </source>
</evidence>
<sequence>MGEEQREGAQDELPQGVWGLAAGDEGERAGVGLRLARVDGDGALLLRDLLDAGQQGGARVDVLGAVEEHAGAEQAGAERDEAERPAPADGARHAADDDGRQEGGADQRERGDGDAQAALVHKVQIAHGGDQQRLEGQNADALQDARAQQRAVRRRLGGPHRAAEQAHAAGDVGVPLAVDARRRQQQRRRGSHADQLVARQARDRRKGRAVLHQQDKRVRRQDRPQRRRHHAPAAEQRKHHVALPQRPVERVARVLGRLRPVSAGAP</sequence>
<reference evidence="2 3" key="1">
    <citation type="submission" date="2016-04" db="EMBL/GenBank/DDBJ databases">
        <title>Evolutionary innovation and constraint leading to complex multicellularity in the Ascomycota.</title>
        <authorList>
            <person name="Cisse O."/>
            <person name="Nguyen A."/>
            <person name="Hewitt D.A."/>
            <person name="Jedd G."/>
            <person name="Stajich J.E."/>
        </authorList>
    </citation>
    <scope>NUCLEOTIDE SEQUENCE [LARGE SCALE GENOMIC DNA]</scope>
    <source>
        <strain evidence="2 3">DAH-3</strain>
    </source>
</reference>
<feature type="compositionally biased region" description="Basic and acidic residues" evidence="1">
    <location>
        <begin position="66"/>
        <end position="113"/>
    </location>
</feature>
<dbReference type="EMBL" id="LXFE01001062">
    <property type="protein sequence ID" value="OLL23957.1"/>
    <property type="molecule type" value="Genomic_DNA"/>
</dbReference>
<feature type="compositionally biased region" description="Basic and acidic residues" evidence="1">
    <location>
        <begin position="213"/>
        <end position="224"/>
    </location>
</feature>
<dbReference type="AlphaFoldDB" id="A0A1U7LMT7"/>
<evidence type="ECO:0000313" key="3">
    <source>
        <dbReference type="Proteomes" id="UP000186594"/>
    </source>
</evidence>
<organism evidence="2 3">
    <name type="scientific">Neolecta irregularis (strain DAH-3)</name>
    <dbReference type="NCBI Taxonomy" id="1198029"/>
    <lineage>
        <taxon>Eukaryota</taxon>
        <taxon>Fungi</taxon>
        <taxon>Dikarya</taxon>
        <taxon>Ascomycota</taxon>
        <taxon>Taphrinomycotina</taxon>
        <taxon>Neolectales</taxon>
        <taxon>Neolectaceae</taxon>
        <taxon>Neolecta</taxon>
    </lineage>
</organism>
<accession>A0A1U7LMT7</accession>
<proteinExistence type="predicted"/>
<feature type="region of interest" description="Disordered" evidence="1">
    <location>
        <begin position="1"/>
        <end position="21"/>
    </location>
</feature>
<name>A0A1U7LMT7_NEOID</name>